<evidence type="ECO:0000259" key="2">
    <source>
        <dbReference type="PROSITE" id="PS50940"/>
    </source>
</evidence>
<evidence type="ECO:0000256" key="1">
    <source>
        <dbReference type="SAM" id="SignalP"/>
    </source>
</evidence>
<keyword evidence="1" id="KW-0732">Signal</keyword>
<dbReference type="GO" id="GO:0005576">
    <property type="term" value="C:extracellular region"/>
    <property type="evidence" value="ECO:0007669"/>
    <property type="project" value="InterPro"/>
</dbReference>
<dbReference type="GO" id="GO:0008061">
    <property type="term" value="F:chitin binding"/>
    <property type="evidence" value="ECO:0007669"/>
    <property type="project" value="InterPro"/>
</dbReference>
<dbReference type="SMART" id="SM00494">
    <property type="entry name" value="ChtBD2"/>
    <property type="match status" value="4"/>
</dbReference>
<feature type="chain" id="PRO_5038800885" description="Chitin-binding type-2 domain-containing protein" evidence="1">
    <location>
        <begin position="21"/>
        <end position="565"/>
    </location>
</feature>
<gene>
    <name evidence="3" type="ORF">DPMN_058598</name>
</gene>
<dbReference type="InterPro" id="IPR002557">
    <property type="entry name" value="Chitin-bd_dom"/>
</dbReference>
<dbReference type="InterPro" id="IPR036508">
    <property type="entry name" value="Chitin-bd_dom_sf"/>
</dbReference>
<feature type="signal peptide" evidence="1">
    <location>
        <begin position="1"/>
        <end position="20"/>
    </location>
</feature>
<dbReference type="EMBL" id="JAIWYP010000013">
    <property type="protein sequence ID" value="KAH3715884.1"/>
    <property type="molecule type" value="Genomic_DNA"/>
</dbReference>
<name>A0A9D4C2B9_DREPO</name>
<reference evidence="3" key="2">
    <citation type="submission" date="2020-11" db="EMBL/GenBank/DDBJ databases">
        <authorList>
            <person name="McCartney M.A."/>
            <person name="Auch B."/>
            <person name="Kono T."/>
            <person name="Mallez S."/>
            <person name="Becker A."/>
            <person name="Gohl D.M."/>
            <person name="Silverstein K.A.T."/>
            <person name="Koren S."/>
            <person name="Bechman K.B."/>
            <person name="Herman A."/>
            <person name="Abrahante J.E."/>
            <person name="Garbe J."/>
        </authorList>
    </citation>
    <scope>NUCLEOTIDE SEQUENCE</scope>
    <source>
        <strain evidence="3">Duluth1</strain>
        <tissue evidence="3">Whole animal</tissue>
    </source>
</reference>
<dbReference type="OrthoDB" id="6100152at2759"/>
<protein>
    <recommendedName>
        <fullName evidence="2">Chitin-binding type-2 domain-containing protein</fullName>
    </recommendedName>
</protein>
<dbReference type="SUPFAM" id="SSF57625">
    <property type="entry name" value="Invertebrate chitin-binding proteins"/>
    <property type="match status" value="1"/>
</dbReference>
<evidence type="ECO:0000313" key="3">
    <source>
        <dbReference type="EMBL" id="KAH3715884.1"/>
    </source>
</evidence>
<reference evidence="3" key="1">
    <citation type="journal article" date="2019" name="bioRxiv">
        <title>The Genome of the Zebra Mussel, Dreissena polymorpha: A Resource for Invasive Species Research.</title>
        <authorList>
            <person name="McCartney M.A."/>
            <person name="Auch B."/>
            <person name="Kono T."/>
            <person name="Mallez S."/>
            <person name="Zhang Y."/>
            <person name="Obille A."/>
            <person name="Becker A."/>
            <person name="Abrahante J.E."/>
            <person name="Garbe J."/>
            <person name="Badalamenti J.P."/>
            <person name="Herman A."/>
            <person name="Mangelson H."/>
            <person name="Liachko I."/>
            <person name="Sullivan S."/>
            <person name="Sone E.D."/>
            <person name="Koren S."/>
            <person name="Silverstein K.A.T."/>
            <person name="Beckman K.B."/>
            <person name="Gohl D.M."/>
        </authorList>
    </citation>
    <scope>NUCLEOTIDE SEQUENCE</scope>
    <source>
        <strain evidence="3">Duluth1</strain>
        <tissue evidence="3">Whole animal</tissue>
    </source>
</reference>
<organism evidence="3 4">
    <name type="scientific">Dreissena polymorpha</name>
    <name type="common">Zebra mussel</name>
    <name type="synonym">Mytilus polymorpha</name>
    <dbReference type="NCBI Taxonomy" id="45954"/>
    <lineage>
        <taxon>Eukaryota</taxon>
        <taxon>Metazoa</taxon>
        <taxon>Spiralia</taxon>
        <taxon>Lophotrochozoa</taxon>
        <taxon>Mollusca</taxon>
        <taxon>Bivalvia</taxon>
        <taxon>Autobranchia</taxon>
        <taxon>Heteroconchia</taxon>
        <taxon>Euheterodonta</taxon>
        <taxon>Imparidentia</taxon>
        <taxon>Neoheterodontei</taxon>
        <taxon>Myida</taxon>
        <taxon>Dreissenoidea</taxon>
        <taxon>Dreissenidae</taxon>
        <taxon>Dreissena</taxon>
    </lineage>
</organism>
<keyword evidence="4" id="KW-1185">Reference proteome</keyword>
<dbReference type="AlphaFoldDB" id="A0A9D4C2B9"/>
<feature type="domain" description="Chitin-binding type-2" evidence="2">
    <location>
        <begin position="111"/>
        <end position="169"/>
    </location>
</feature>
<sequence>MLHQVVFVCLLAVNIPGLKAGLAMMSPTADVVQTVVQTVDITDYNAACARANCLSPSTCYIAHPNDCFRFVICTPTERGGMHAQDMPCAFGTKWSSAEPGCGGYDIVDCMHDRCRSGDVSSYLHEDNNCRTYWRCANGRSVPACCEKYRKFVQINSTHGECVNDATCESVCPLMNDATCRSGIIQASNFPDGNCLTYWNCTSGHPHPVCCPQGQGFNVFTSACDRNTKCIDTCPKEYDDTCSKTGTTSYDLVDNNCRTYMKCGKSGLADPFCCMPGQEFSPTARGCVAARTASCALESCPLGYLEECRFEAIPGDVTMFKFIDAHGGTEMSCGVGTVFNISECQCVRDTRPTTSSPVGSCPMAIHFLPPGLKNRGSVTAALLMIGSHGQGETGVGNMTSVLWTGVDGINIPFYGSQDLWMFYLEVRVRPTAEPTVKQVLVSSCYYDGGMPSLEVSFPKAASPNMGNIMNIQVAGITFANISYNLNEDLVLKVIHTPSHVGVFMSQPGKPDVESIVPMSGPVIIDRGGLRFAQCRYEDGVKSFIGYVQEIKFSKCIPDIELSRFPK</sequence>
<feature type="domain" description="Chitin-binding type-2" evidence="2">
    <location>
        <begin position="176"/>
        <end position="231"/>
    </location>
</feature>
<feature type="domain" description="Chitin-binding type-2" evidence="2">
    <location>
        <begin position="238"/>
        <end position="296"/>
    </location>
</feature>
<dbReference type="PROSITE" id="PS50940">
    <property type="entry name" value="CHIT_BIND_II"/>
    <property type="match status" value="3"/>
</dbReference>
<comment type="caution">
    <text evidence="3">The sequence shown here is derived from an EMBL/GenBank/DDBJ whole genome shotgun (WGS) entry which is preliminary data.</text>
</comment>
<accession>A0A9D4C2B9</accession>
<evidence type="ECO:0000313" key="4">
    <source>
        <dbReference type="Proteomes" id="UP000828390"/>
    </source>
</evidence>
<proteinExistence type="predicted"/>
<dbReference type="Proteomes" id="UP000828390">
    <property type="component" value="Unassembled WGS sequence"/>
</dbReference>